<keyword evidence="3 5" id="KW-0238">DNA-binding</keyword>
<dbReference type="InterPro" id="IPR011010">
    <property type="entry name" value="DNA_brk_join_enz"/>
</dbReference>
<keyword evidence="9" id="KW-1185">Reference proteome</keyword>
<evidence type="ECO:0000256" key="3">
    <source>
        <dbReference type="ARBA" id="ARBA00023125"/>
    </source>
</evidence>
<dbReference type="PATRIC" id="fig|56193.3.peg.4487"/>
<dbReference type="Proteomes" id="UP000033874">
    <property type="component" value="Unassembled WGS sequence"/>
</dbReference>
<dbReference type="InterPro" id="IPR010998">
    <property type="entry name" value="Integrase_recombinase_N"/>
</dbReference>
<evidence type="ECO:0000256" key="5">
    <source>
        <dbReference type="PROSITE-ProRule" id="PRU01248"/>
    </source>
</evidence>
<gene>
    <name evidence="8" type="ORF">YP76_21340</name>
</gene>
<dbReference type="PROSITE" id="PS51898">
    <property type="entry name" value="TYR_RECOMBINASE"/>
    <property type="match status" value="1"/>
</dbReference>
<proteinExistence type="inferred from homology"/>
<dbReference type="InterPro" id="IPR044068">
    <property type="entry name" value="CB"/>
</dbReference>
<comment type="similarity">
    <text evidence="1">Belongs to the 'phage' integrase family.</text>
</comment>
<evidence type="ECO:0000256" key="4">
    <source>
        <dbReference type="ARBA" id="ARBA00023172"/>
    </source>
</evidence>
<evidence type="ECO:0000313" key="9">
    <source>
        <dbReference type="Proteomes" id="UP000033874"/>
    </source>
</evidence>
<dbReference type="Pfam" id="PF00589">
    <property type="entry name" value="Phage_integrase"/>
    <property type="match status" value="1"/>
</dbReference>
<dbReference type="GO" id="GO:0006310">
    <property type="term" value="P:DNA recombination"/>
    <property type="evidence" value="ECO:0007669"/>
    <property type="project" value="UniProtKB-KW"/>
</dbReference>
<dbReference type="InterPro" id="IPR002104">
    <property type="entry name" value="Integrase_catalytic"/>
</dbReference>
<dbReference type="Gene3D" id="1.10.443.10">
    <property type="entry name" value="Intergrase catalytic core"/>
    <property type="match status" value="1"/>
</dbReference>
<evidence type="ECO:0000256" key="1">
    <source>
        <dbReference type="ARBA" id="ARBA00008857"/>
    </source>
</evidence>
<evidence type="ECO:0000259" key="6">
    <source>
        <dbReference type="PROSITE" id="PS51898"/>
    </source>
</evidence>
<dbReference type="PANTHER" id="PTHR30349:SF64">
    <property type="entry name" value="PROPHAGE INTEGRASE INTD-RELATED"/>
    <property type="match status" value="1"/>
</dbReference>
<dbReference type="GO" id="GO:0015074">
    <property type="term" value="P:DNA integration"/>
    <property type="evidence" value="ECO:0007669"/>
    <property type="project" value="UniProtKB-KW"/>
</dbReference>
<dbReference type="STRING" id="56193.YP76_21340"/>
<dbReference type="CDD" id="cd01193">
    <property type="entry name" value="INT_IntI_C"/>
    <property type="match status" value="1"/>
</dbReference>
<organism evidence="8 9">
    <name type="scientific">Sphingobium chungbukense</name>
    <dbReference type="NCBI Taxonomy" id="56193"/>
    <lineage>
        <taxon>Bacteria</taxon>
        <taxon>Pseudomonadati</taxon>
        <taxon>Pseudomonadota</taxon>
        <taxon>Alphaproteobacteria</taxon>
        <taxon>Sphingomonadales</taxon>
        <taxon>Sphingomonadaceae</taxon>
        <taxon>Sphingobium</taxon>
    </lineage>
</organism>
<dbReference type="InterPro" id="IPR004107">
    <property type="entry name" value="Integrase_SAM-like_N"/>
</dbReference>
<dbReference type="RefSeq" id="WP_046765622.1">
    <property type="nucleotide sequence ID" value="NZ_LBIC01000012.1"/>
</dbReference>
<dbReference type="AlphaFoldDB" id="A0A0M3AM39"/>
<name>A0A0M3AM39_9SPHN</name>
<keyword evidence="2" id="KW-0229">DNA integration</keyword>
<accession>A0A0M3AM39</accession>
<reference evidence="8 9" key="1">
    <citation type="submission" date="2015-04" db="EMBL/GenBank/DDBJ databases">
        <title>Genome sequence of aromatic hydrocarbons-degrading Sphingobium chungbukense DJ77.</title>
        <authorList>
            <person name="Kim Y.-C."/>
            <person name="Chae J.-C."/>
        </authorList>
    </citation>
    <scope>NUCLEOTIDE SEQUENCE [LARGE SCALE GENOMIC DNA]</scope>
    <source>
        <strain evidence="8 9">DJ77</strain>
    </source>
</reference>
<dbReference type="Pfam" id="PF13495">
    <property type="entry name" value="Phage_int_SAM_4"/>
    <property type="match status" value="1"/>
</dbReference>
<protein>
    <submittedName>
        <fullName evidence="8">Integrase</fullName>
    </submittedName>
</protein>
<sequence>MTDVTVTVSPLRRRMIDDMSLRNLSPATQRSYLHAVTKFSRYFGRSPDRLGLEDVRAFQVYLVSQGISWGSLNQIVCALRFFYGVTLDRAEIPERIVYARTPRKLPTILSADEVVRFLEAVPSLKARAALTTAYAAGLRASEAASLKVADIDSDRMVIQVRHGKGAKDRTVMLSTQLLTILRTYWRLAHPQDFLFPGRSPDTPITTTCLHAACRSATKAAGLTKRVSVHTLRHSFATHLLESGVDIRIIQVLLGHNQLSTTARYTHVATTTIATTQSPLDRLNLDVVPPS</sequence>
<comment type="caution">
    <text evidence="8">The sequence shown here is derived from an EMBL/GenBank/DDBJ whole genome shotgun (WGS) entry which is preliminary data.</text>
</comment>
<dbReference type="Gene3D" id="1.10.150.130">
    <property type="match status" value="1"/>
</dbReference>
<dbReference type="EMBL" id="LBIC01000012">
    <property type="protein sequence ID" value="KKW90001.1"/>
    <property type="molecule type" value="Genomic_DNA"/>
</dbReference>
<dbReference type="InterPro" id="IPR013762">
    <property type="entry name" value="Integrase-like_cat_sf"/>
</dbReference>
<evidence type="ECO:0000313" key="8">
    <source>
        <dbReference type="EMBL" id="KKW90001.1"/>
    </source>
</evidence>
<dbReference type="GO" id="GO:0003677">
    <property type="term" value="F:DNA binding"/>
    <property type="evidence" value="ECO:0007669"/>
    <property type="project" value="UniProtKB-UniRule"/>
</dbReference>
<feature type="domain" description="Tyr recombinase" evidence="6">
    <location>
        <begin position="104"/>
        <end position="277"/>
    </location>
</feature>
<feature type="domain" description="Core-binding (CB)" evidence="7">
    <location>
        <begin position="6"/>
        <end position="87"/>
    </location>
</feature>
<keyword evidence="4" id="KW-0233">DNA recombination</keyword>
<dbReference type="PROSITE" id="PS51900">
    <property type="entry name" value="CB"/>
    <property type="match status" value="1"/>
</dbReference>
<dbReference type="InterPro" id="IPR050090">
    <property type="entry name" value="Tyrosine_recombinase_XerCD"/>
</dbReference>
<dbReference type="PANTHER" id="PTHR30349">
    <property type="entry name" value="PHAGE INTEGRASE-RELATED"/>
    <property type="match status" value="1"/>
</dbReference>
<evidence type="ECO:0000256" key="2">
    <source>
        <dbReference type="ARBA" id="ARBA00022908"/>
    </source>
</evidence>
<dbReference type="SUPFAM" id="SSF56349">
    <property type="entry name" value="DNA breaking-rejoining enzymes"/>
    <property type="match status" value="1"/>
</dbReference>
<evidence type="ECO:0000259" key="7">
    <source>
        <dbReference type="PROSITE" id="PS51900"/>
    </source>
</evidence>